<evidence type="ECO:0000313" key="3">
    <source>
        <dbReference type="Proteomes" id="UP000178348"/>
    </source>
</evidence>
<feature type="transmembrane region" description="Helical" evidence="1">
    <location>
        <begin position="18"/>
        <end position="35"/>
    </location>
</feature>
<protein>
    <recommendedName>
        <fullName evidence="4">DUF5673 domain-containing protein</fullName>
    </recommendedName>
</protein>
<comment type="caution">
    <text evidence="2">The sequence shown here is derived from an EMBL/GenBank/DDBJ whole genome shotgun (WGS) entry which is preliminary data.</text>
</comment>
<keyword evidence="1" id="KW-0812">Transmembrane</keyword>
<evidence type="ECO:0008006" key="4">
    <source>
        <dbReference type="Google" id="ProtNLM"/>
    </source>
</evidence>
<dbReference type="Proteomes" id="UP000178348">
    <property type="component" value="Unassembled WGS sequence"/>
</dbReference>
<reference evidence="2 3" key="1">
    <citation type="journal article" date="2016" name="Nat. Commun.">
        <title>Thousands of microbial genomes shed light on interconnected biogeochemical processes in an aquifer system.</title>
        <authorList>
            <person name="Anantharaman K."/>
            <person name="Brown C.T."/>
            <person name="Hug L.A."/>
            <person name="Sharon I."/>
            <person name="Castelle C.J."/>
            <person name="Probst A.J."/>
            <person name="Thomas B.C."/>
            <person name="Singh A."/>
            <person name="Wilkins M.J."/>
            <person name="Karaoz U."/>
            <person name="Brodie E.L."/>
            <person name="Williams K.H."/>
            <person name="Hubbard S.S."/>
            <person name="Banfield J.F."/>
        </authorList>
    </citation>
    <scope>NUCLEOTIDE SEQUENCE [LARGE SCALE GENOMIC DNA]</scope>
</reference>
<feature type="transmembrane region" description="Helical" evidence="1">
    <location>
        <begin position="40"/>
        <end position="57"/>
    </location>
</feature>
<gene>
    <name evidence="2" type="ORF">A2946_02400</name>
</gene>
<organism evidence="2 3">
    <name type="scientific">Candidatus Liptonbacteria bacterium RIFCSPLOWO2_01_FULL_53_13</name>
    <dbReference type="NCBI Taxonomy" id="1798651"/>
    <lineage>
        <taxon>Bacteria</taxon>
        <taxon>Candidatus Liptoniibacteriota</taxon>
    </lineage>
</organism>
<accession>A0A1G2CGR5</accession>
<evidence type="ECO:0000313" key="2">
    <source>
        <dbReference type="EMBL" id="OGZ00576.1"/>
    </source>
</evidence>
<keyword evidence="1" id="KW-1133">Transmembrane helix</keyword>
<evidence type="ECO:0000256" key="1">
    <source>
        <dbReference type="SAM" id="Phobius"/>
    </source>
</evidence>
<dbReference type="EMBL" id="MHLB01000061">
    <property type="protein sequence ID" value="OGZ00576.1"/>
    <property type="molecule type" value="Genomic_DNA"/>
</dbReference>
<sequence length="153" mass="18150">MHIDWSAPEFEYRPKSVSWYWGSIVVAVLLIAVAAWQRNFLFGFFVLIAEVLMLIWANRVPVTHEFTLTEKGLAIGKKTFYPSADFESFSVDEHWSDEWPNFVIYFKRRFRPAVRVHVPHDRFEEIEQALRKIVPKIEHEETLIETLEHLIGF</sequence>
<dbReference type="AlphaFoldDB" id="A0A1G2CGR5"/>
<keyword evidence="1" id="KW-0472">Membrane</keyword>
<proteinExistence type="predicted"/>
<name>A0A1G2CGR5_9BACT</name>